<dbReference type="AlphaFoldDB" id="A0A7J7N6G0"/>
<keyword evidence="2" id="KW-1185">Reference proteome</keyword>
<dbReference type="OrthoDB" id="1716201at2759"/>
<accession>A0A7J7N6G0</accession>
<dbReference type="EMBL" id="JACGCM010001019">
    <property type="protein sequence ID" value="KAF6162614.1"/>
    <property type="molecule type" value="Genomic_DNA"/>
</dbReference>
<reference evidence="1 2" key="1">
    <citation type="journal article" date="2020" name="IScience">
        <title>Genome Sequencing of the Endangered Kingdonia uniflora (Circaeasteraceae, Ranunculales) Reveals Potential Mechanisms of Evolutionary Specialization.</title>
        <authorList>
            <person name="Sun Y."/>
            <person name="Deng T."/>
            <person name="Zhang A."/>
            <person name="Moore M.J."/>
            <person name="Landis J.B."/>
            <person name="Lin N."/>
            <person name="Zhang H."/>
            <person name="Zhang X."/>
            <person name="Huang J."/>
            <person name="Zhang X."/>
            <person name="Sun H."/>
            <person name="Wang H."/>
        </authorList>
    </citation>
    <scope>NUCLEOTIDE SEQUENCE [LARGE SCALE GENOMIC DNA]</scope>
    <source>
        <strain evidence="1">TB1705</strain>
        <tissue evidence="1">Leaf</tissue>
    </source>
</reference>
<comment type="caution">
    <text evidence="1">The sequence shown here is derived from an EMBL/GenBank/DDBJ whole genome shotgun (WGS) entry which is preliminary data.</text>
</comment>
<organism evidence="1 2">
    <name type="scientific">Kingdonia uniflora</name>
    <dbReference type="NCBI Taxonomy" id="39325"/>
    <lineage>
        <taxon>Eukaryota</taxon>
        <taxon>Viridiplantae</taxon>
        <taxon>Streptophyta</taxon>
        <taxon>Embryophyta</taxon>
        <taxon>Tracheophyta</taxon>
        <taxon>Spermatophyta</taxon>
        <taxon>Magnoliopsida</taxon>
        <taxon>Ranunculales</taxon>
        <taxon>Circaeasteraceae</taxon>
        <taxon>Kingdonia</taxon>
    </lineage>
</organism>
<proteinExistence type="predicted"/>
<name>A0A7J7N6G0_9MAGN</name>
<gene>
    <name evidence="1" type="ORF">GIB67_003160</name>
</gene>
<protein>
    <submittedName>
        <fullName evidence="1">Uncharacterized protein</fullName>
    </submittedName>
</protein>
<evidence type="ECO:0000313" key="1">
    <source>
        <dbReference type="EMBL" id="KAF6162614.1"/>
    </source>
</evidence>
<evidence type="ECO:0000313" key="2">
    <source>
        <dbReference type="Proteomes" id="UP000541444"/>
    </source>
</evidence>
<dbReference type="Proteomes" id="UP000541444">
    <property type="component" value="Unassembled WGS sequence"/>
</dbReference>
<sequence length="115" mass="13521">MKYYIFGNILVIDYPYELITIICFILSFPRIIVITCDPYNLASYMTNEELNKRIIVFLQFQVGVAIVREGVVEELVERHGDIGTKELMHMSEEETKEYVARSIWYLLNDPLAHEK</sequence>